<evidence type="ECO:0000256" key="1">
    <source>
        <dbReference type="SAM" id="MobiDB-lite"/>
    </source>
</evidence>
<organism evidence="2 3">
    <name type="scientific">Microctonus aethiopoides</name>
    <dbReference type="NCBI Taxonomy" id="144406"/>
    <lineage>
        <taxon>Eukaryota</taxon>
        <taxon>Metazoa</taxon>
        <taxon>Ecdysozoa</taxon>
        <taxon>Arthropoda</taxon>
        <taxon>Hexapoda</taxon>
        <taxon>Insecta</taxon>
        <taxon>Pterygota</taxon>
        <taxon>Neoptera</taxon>
        <taxon>Endopterygota</taxon>
        <taxon>Hymenoptera</taxon>
        <taxon>Apocrita</taxon>
        <taxon>Ichneumonoidea</taxon>
        <taxon>Braconidae</taxon>
        <taxon>Euphorinae</taxon>
        <taxon>Microctonus</taxon>
    </lineage>
</organism>
<reference evidence="2" key="2">
    <citation type="submission" date="2023-03" db="EMBL/GenBank/DDBJ databases">
        <authorList>
            <person name="Inwood S.N."/>
            <person name="Skelly J.G."/>
            <person name="Guhlin J."/>
            <person name="Harrop T.W.R."/>
            <person name="Goldson S.G."/>
            <person name="Dearden P.K."/>
        </authorList>
    </citation>
    <scope>NUCLEOTIDE SEQUENCE</scope>
    <source>
        <strain evidence="2">Irish</strain>
        <tissue evidence="2">Whole body</tissue>
    </source>
</reference>
<reference evidence="2" key="1">
    <citation type="journal article" date="2023" name="bioRxiv">
        <title>Scaffold-level genome assemblies of two parasitoid biocontrol wasps reveal the parthenogenesis mechanism and an associated novel virus.</title>
        <authorList>
            <person name="Inwood S."/>
            <person name="Skelly J."/>
            <person name="Guhlin J."/>
            <person name="Harrop T."/>
            <person name="Goldson S."/>
            <person name="Dearden P."/>
        </authorList>
    </citation>
    <scope>NUCLEOTIDE SEQUENCE</scope>
    <source>
        <strain evidence="2">Irish</strain>
        <tissue evidence="2">Whole body</tissue>
    </source>
</reference>
<feature type="region of interest" description="Disordered" evidence="1">
    <location>
        <begin position="1"/>
        <end position="20"/>
    </location>
</feature>
<evidence type="ECO:0000313" key="2">
    <source>
        <dbReference type="EMBL" id="KAK0172239.1"/>
    </source>
</evidence>
<comment type="caution">
    <text evidence="2">The sequence shown here is derived from an EMBL/GenBank/DDBJ whole genome shotgun (WGS) entry which is preliminary data.</text>
</comment>
<gene>
    <name evidence="2" type="ORF">PV328_005584</name>
</gene>
<keyword evidence="3" id="KW-1185">Reference proteome</keyword>
<evidence type="ECO:0008006" key="4">
    <source>
        <dbReference type="Google" id="ProtNLM"/>
    </source>
</evidence>
<evidence type="ECO:0000313" key="3">
    <source>
        <dbReference type="Proteomes" id="UP001168990"/>
    </source>
</evidence>
<dbReference type="AlphaFoldDB" id="A0AA39KSM0"/>
<dbReference type="PANTHER" id="PTHR37162">
    <property type="entry name" value="HAT FAMILY DIMERISATION DOMAINCONTAINING PROTEIN-RELATED"/>
    <property type="match status" value="1"/>
</dbReference>
<dbReference type="Proteomes" id="UP001168990">
    <property type="component" value="Unassembled WGS sequence"/>
</dbReference>
<dbReference type="EMBL" id="JAQQBS010000002">
    <property type="protein sequence ID" value="KAK0172239.1"/>
    <property type="molecule type" value="Genomic_DNA"/>
</dbReference>
<proteinExistence type="predicted"/>
<sequence>MSSKFEDENNITPPRLKPKKQCRRVQKFRQAWLKENNFKTWLESVPDNPEKAKCKVCNTLMKAEKSVLDNHIKSQSHQSKHVSFQPKITSFSKIVGDDPGSNKDTSKFEIKLCGLLAEHNISFRLLDHLTPLLKNCIPDSKIVQNMHLKTTKGAAIIKNVVGASEKEVLKAKLNSSKFSVLIDESTDIACVKTICVVIRFFDEDEEKSCKQILGPMSSFRKKQ</sequence>
<name>A0AA39KSM0_9HYME</name>
<accession>A0AA39KSM0</accession>
<protein>
    <recommendedName>
        <fullName evidence="4">DUF4371 domain-containing protein</fullName>
    </recommendedName>
</protein>
<dbReference type="PANTHER" id="PTHR37162:SF1">
    <property type="entry name" value="BED-TYPE DOMAIN-CONTAINING PROTEIN"/>
    <property type="match status" value="1"/>
</dbReference>